<proteinExistence type="predicted"/>
<evidence type="ECO:0000313" key="1">
    <source>
        <dbReference type="EMBL" id="KAH8012291.1"/>
    </source>
</evidence>
<sequence>MFFWLPILILLVLWCTGSDSQPVLTQPPTSSVSPGNTVKLSCVMSTGFSISGYAVYWYQQKPENPPRYLLYYTSDSTKHQGSGVPSRFSGSKDTSANTGNLSIAGGLAEDEADYYCALGPGKQMPVVGPNQLLNTPLFSKTPFLPGSNTLFYTTKVGEKLYQPSPTFDLNDPYCKLMAPKYNSLHDPHLRSFYKRKDNLKRLKKSGFVTDKNKVVCSLKEFNEYRQYLTSLKLEFEKHYIKEQKMIEKQVTTIQDSQPFSEATDTSKYRDWLLKEERPTVEEQENVMRNRYLDLINEELQKLEQLAEENRELLIDYDDEKKQGLEKRKQFLLRKKMEEEWRKKEMILMMKIGNDIKREARIEEQRQKNKEEKLKRVNVS</sequence>
<gene>
    <name evidence="1" type="ORF">K3G42_016056</name>
</gene>
<protein>
    <submittedName>
        <fullName evidence="1">Uncharacterized protein</fullName>
    </submittedName>
</protein>
<accession>A0ACB8FYA2</accession>
<keyword evidence="2" id="KW-1185">Reference proteome</keyword>
<dbReference type="EMBL" id="CM037626">
    <property type="protein sequence ID" value="KAH8012291.1"/>
    <property type="molecule type" value="Genomic_DNA"/>
</dbReference>
<name>A0ACB8FYA2_9SAUR</name>
<reference evidence="1" key="1">
    <citation type="submission" date="2021-08" db="EMBL/GenBank/DDBJ databases">
        <title>The first chromosome-level gecko genome reveals the dynamic sex chromosomes of Neotropical dwarf geckos (Sphaerodactylidae: Sphaerodactylus).</title>
        <authorList>
            <person name="Pinto B.J."/>
            <person name="Keating S.E."/>
            <person name="Gamble T."/>
        </authorList>
    </citation>
    <scope>NUCLEOTIDE SEQUENCE</scope>
    <source>
        <strain evidence="1">TG3544</strain>
    </source>
</reference>
<dbReference type="Proteomes" id="UP000827872">
    <property type="component" value="Linkage Group LG13"/>
</dbReference>
<evidence type="ECO:0000313" key="2">
    <source>
        <dbReference type="Proteomes" id="UP000827872"/>
    </source>
</evidence>
<comment type="caution">
    <text evidence="1">The sequence shown here is derived from an EMBL/GenBank/DDBJ whole genome shotgun (WGS) entry which is preliminary data.</text>
</comment>
<organism evidence="1 2">
    <name type="scientific">Sphaerodactylus townsendi</name>
    <dbReference type="NCBI Taxonomy" id="933632"/>
    <lineage>
        <taxon>Eukaryota</taxon>
        <taxon>Metazoa</taxon>
        <taxon>Chordata</taxon>
        <taxon>Craniata</taxon>
        <taxon>Vertebrata</taxon>
        <taxon>Euteleostomi</taxon>
        <taxon>Lepidosauria</taxon>
        <taxon>Squamata</taxon>
        <taxon>Bifurcata</taxon>
        <taxon>Gekkota</taxon>
        <taxon>Sphaerodactylidae</taxon>
        <taxon>Sphaerodactylus</taxon>
    </lineage>
</organism>